<comment type="caution">
    <text evidence="2">The sequence shown here is derived from an EMBL/GenBank/DDBJ whole genome shotgun (WGS) entry which is preliminary data.</text>
</comment>
<feature type="transmembrane region" description="Helical" evidence="1">
    <location>
        <begin position="12"/>
        <end position="35"/>
    </location>
</feature>
<dbReference type="RefSeq" id="WP_066069223.1">
    <property type="nucleotide sequence ID" value="NZ_FRBG01000003.1"/>
</dbReference>
<reference evidence="2 4" key="1">
    <citation type="submission" date="2016-02" db="EMBL/GenBank/DDBJ databases">
        <title>Draft genome sequence for Clostridium paradoxum JW-YL-7.</title>
        <authorList>
            <person name="Utturkar S.M."/>
            <person name="Lancaster A."/>
            <person name="Poole F.L."/>
            <person name="Adams M.W."/>
            <person name="Brown S.D."/>
        </authorList>
    </citation>
    <scope>NUCLEOTIDE SEQUENCE [LARGE SCALE GENOMIC DNA]</scope>
    <source>
        <strain evidence="2 4">JW-YL-7</strain>
    </source>
</reference>
<feature type="transmembrane region" description="Helical" evidence="1">
    <location>
        <begin position="135"/>
        <end position="155"/>
    </location>
</feature>
<dbReference type="PATRIC" id="fig|1121328.3.peg.739"/>
<evidence type="ECO:0000313" key="3">
    <source>
        <dbReference type="EMBL" id="SHK65624.1"/>
    </source>
</evidence>
<feature type="transmembrane region" description="Helical" evidence="1">
    <location>
        <begin position="176"/>
        <end position="201"/>
    </location>
</feature>
<dbReference type="EMBL" id="FRBG01000003">
    <property type="protein sequence ID" value="SHK65624.1"/>
    <property type="molecule type" value="Genomic_DNA"/>
</dbReference>
<feature type="transmembrane region" description="Helical" evidence="1">
    <location>
        <begin position="108"/>
        <end position="129"/>
    </location>
</feature>
<keyword evidence="1" id="KW-0472">Membrane</keyword>
<name>A0A150FPV7_CLOPD</name>
<keyword evidence="1" id="KW-1133">Transmembrane helix</keyword>
<evidence type="ECO:0000256" key="1">
    <source>
        <dbReference type="SAM" id="Phobius"/>
    </source>
</evidence>
<gene>
    <name evidence="2" type="ORF">JWYL7_0734</name>
    <name evidence="3" type="ORF">SAMN05661008_00664</name>
</gene>
<evidence type="ECO:0008006" key="6">
    <source>
        <dbReference type="Google" id="ProtNLM"/>
    </source>
</evidence>
<sequence>MKKIGINLISKSNHSIFIGFIIFILLLGISLGVYLNKIYPDSTSYIMEYISRTSNYYTDSSYSVLNLMYINGKNDFFYLLSLLVLSLGVFTWPLALLVIFLKGVSVGFTVSTLVIGFNFSYLKMIFFVLVKNIVIMPFSIVVMVVLFNYVKNAFSAIKMSRKFKNKYYITRLAKKYIINSMAIIIPAVLVQGFINGILIFITQRIF</sequence>
<accession>A0A150FPV7</accession>
<dbReference type="Proteomes" id="UP000323392">
    <property type="component" value="Unassembled WGS sequence"/>
</dbReference>
<evidence type="ECO:0000313" key="5">
    <source>
        <dbReference type="Proteomes" id="UP000323392"/>
    </source>
</evidence>
<proteinExistence type="predicted"/>
<feature type="transmembrane region" description="Helical" evidence="1">
    <location>
        <begin position="76"/>
        <end position="101"/>
    </location>
</feature>
<organism evidence="2 4">
    <name type="scientific">Alkalithermobacter thermoalcaliphilus JW-YL-7 = DSM 7308</name>
    <dbReference type="NCBI Taxonomy" id="1121328"/>
    <lineage>
        <taxon>Bacteria</taxon>
        <taxon>Bacillati</taxon>
        <taxon>Bacillota</taxon>
        <taxon>Clostridia</taxon>
        <taxon>Peptostreptococcales</taxon>
        <taxon>Tepidibacteraceae</taxon>
        <taxon>Alkalithermobacter</taxon>
    </lineage>
</organism>
<keyword evidence="1" id="KW-0812">Transmembrane</keyword>
<keyword evidence="5" id="KW-1185">Reference proteome</keyword>
<reference evidence="3 5" key="2">
    <citation type="submission" date="2016-11" db="EMBL/GenBank/DDBJ databases">
        <authorList>
            <person name="Varghese N."/>
            <person name="Submissions S."/>
        </authorList>
    </citation>
    <scope>NUCLEOTIDE SEQUENCE [LARGE SCALE GENOMIC DNA]</scope>
    <source>
        <strain evidence="3 5">DSM 7308</strain>
    </source>
</reference>
<dbReference type="Proteomes" id="UP000092605">
    <property type="component" value="Unassembled WGS sequence"/>
</dbReference>
<evidence type="ECO:0000313" key="2">
    <source>
        <dbReference type="EMBL" id="KXZ39659.1"/>
    </source>
</evidence>
<dbReference type="EMBL" id="LSFY01000001">
    <property type="protein sequence ID" value="KXZ39659.1"/>
    <property type="molecule type" value="Genomic_DNA"/>
</dbReference>
<dbReference type="STRING" id="1121328.JWYL7_0734"/>
<protein>
    <recommendedName>
        <fullName evidence="6">Stage II sporulation protein M</fullName>
    </recommendedName>
</protein>
<dbReference type="AlphaFoldDB" id="A0A150FPV7"/>
<evidence type="ECO:0000313" key="4">
    <source>
        <dbReference type="Proteomes" id="UP000092605"/>
    </source>
</evidence>